<dbReference type="Pfam" id="PF07778">
    <property type="entry name" value="CENP-I"/>
    <property type="match status" value="1"/>
</dbReference>
<dbReference type="GO" id="GO:0034080">
    <property type="term" value="P:CENP-A containing chromatin assembly"/>
    <property type="evidence" value="ECO:0007669"/>
    <property type="project" value="TreeGrafter"/>
</dbReference>
<organism evidence="7 8">
    <name type="scientific">Corynespora cassiicola Philippines</name>
    <dbReference type="NCBI Taxonomy" id="1448308"/>
    <lineage>
        <taxon>Eukaryota</taxon>
        <taxon>Fungi</taxon>
        <taxon>Dikarya</taxon>
        <taxon>Ascomycota</taxon>
        <taxon>Pezizomycotina</taxon>
        <taxon>Dothideomycetes</taxon>
        <taxon>Pleosporomycetidae</taxon>
        <taxon>Pleosporales</taxon>
        <taxon>Corynesporascaceae</taxon>
        <taxon>Corynespora</taxon>
    </lineage>
</organism>
<proteinExistence type="inferred from homology"/>
<evidence type="ECO:0000256" key="1">
    <source>
        <dbReference type="ARBA" id="ARBA00004123"/>
    </source>
</evidence>
<evidence type="ECO:0000256" key="6">
    <source>
        <dbReference type="ARBA" id="ARBA00023328"/>
    </source>
</evidence>
<evidence type="ECO:0000256" key="5">
    <source>
        <dbReference type="ARBA" id="ARBA00023242"/>
    </source>
</evidence>
<sequence>MPSVADEERVADLHDAVEALKKASSIPAKQRVVKVSGVIDVICRHAFDEGLDSEVLRAVIQIAVRKTELDQTSVTTLVKNLYPAQLVPADVVVDIVAALGQGRGKPSPSTQNSLVKWLVVVHEIIDDHNTLSRLYGVLFGMLDTISIRTPICHLLSLITRRKHVKPFRIQQILELSRGLSNEPALQGLLRIYKDYYPEILLGSEAIGRNSFPPQPDPEWRARLLTIQEANVASQDSTAEQNGFKVMRKGAKRSKLAAIPDVHTFHATEASVTLEGIDSVDDFVGKLDRIEPPGQMISFLTDPLLQKYVELNPSPITTKRIHLWLATCLEEGYNAAKLGTEDTRYMSEVLDGVLRQTHYTKSLLPVVLEFLKHYLLVWDGTANVDTILGLVSYIPIQPFRDANAIYLTHLETALSRSPASLGKLINFYTDLLRQWMNCTVPKPSERAQMALSTPEKQALHDLVLHVSEVSTSLLLSLPPAAGASMVSSVLSFYELLASSSKPFGVPIILPPMHLVSFLVLEPSTTTVSRICGIIGKFKTAFDQHPKPVSAYYPRDVTDAFNWCLRDVYNLFWISRALLAVPDKSFGLYCKPALRDSLTSYLGGIDREYAVATAFGLSTNSWLASLAAATWRSMEEEEVEQQGYDRSAINWHKGPVSQRSLDVLRRTGGVDVQWDTYKVNVLFWLEARGCAGVKDLMFATATELKNMN</sequence>
<dbReference type="Proteomes" id="UP000240883">
    <property type="component" value="Unassembled WGS sequence"/>
</dbReference>
<comment type="similarity">
    <text evidence="3">Belongs to the CENP-I/CTF3 family.</text>
</comment>
<protein>
    <submittedName>
        <fullName evidence="7">Mis6-domain-containing protein</fullName>
    </submittedName>
</protein>
<dbReference type="OrthoDB" id="6347512at2759"/>
<keyword evidence="4" id="KW-0158">Chromosome</keyword>
<keyword evidence="6" id="KW-0137">Centromere</keyword>
<gene>
    <name evidence="7" type="ORF">BS50DRAFT_358501</name>
</gene>
<dbReference type="GO" id="GO:0000939">
    <property type="term" value="C:inner kinetochore"/>
    <property type="evidence" value="ECO:0007669"/>
    <property type="project" value="TreeGrafter"/>
</dbReference>
<name>A0A2T2NRT9_CORCC</name>
<dbReference type="PANTHER" id="PTHR48208">
    <property type="entry name" value="CENTROMERE PROTEIN I"/>
    <property type="match status" value="1"/>
</dbReference>
<evidence type="ECO:0000256" key="2">
    <source>
        <dbReference type="ARBA" id="ARBA00004584"/>
    </source>
</evidence>
<dbReference type="EMBL" id="KZ678134">
    <property type="protein sequence ID" value="PSN68151.1"/>
    <property type="molecule type" value="Genomic_DNA"/>
</dbReference>
<keyword evidence="5" id="KW-0539">Nucleus</keyword>
<evidence type="ECO:0000313" key="7">
    <source>
        <dbReference type="EMBL" id="PSN68151.1"/>
    </source>
</evidence>
<dbReference type="PANTHER" id="PTHR48208:SF2">
    <property type="entry name" value="CENTROMERE PROTEIN I"/>
    <property type="match status" value="1"/>
</dbReference>
<dbReference type="GO" id="GO:0000070">
    <property type="term" value="P:mitotic sister chromatid segregation"/>
    <property type="evidence" value="ECO:0007669"/>
    <property type="project" value="TreeGrafter"/>
</dbReference>
<keyword evidence="8" id="KW-1185">Reference proteome</keyword>
<evidence type="ECO:0000313" key="8">
    <source>
        <dbReference type="Proteomes" id="UP000240883"/>
    </source>
</evidence>
<comment type="subcellular location">
    <subcellularLocation>
        <location evidence="2">Chromosome</location>
        <location evidence="2">Centromere</location>
    </subcellularLocation>
    <subcellularLocation>
        <location evidence="1">Nucleus</location>
    </subcellularLocation>
</comment>
<dbReference type="AlphaFoldDB" id="A0A2T2NRT9"/>
<dbReference type="STRING" id="1448308.A0A2T2NRT9"/>
<dbReference type="CDD" id="cd22647">
    <property type="entry name" value="CTF3_NTD_HEAT"/>
    <property type="match status" value="1"/>
</dbReference>
<evidence type="ECO:0000256" key="4">
    <source>
        <dbReference type="ARBA" id="ARBA00022454"/>
    </source>
</evidence>
<reference evidence="7 8" key="1">
    <citation type="journal article" date="2018" name="Front. Microbiol.">
        <title>Genome-Wide Analysis of Corynespora cassiicola Leaf Fall Disease Putative Effectors.</title>
        <authorList>
            <person name="Lopez D."/>
            <person name="Ribeiro S."/>
            <person name="Label P."/>
            <person name="Fumanal B."/>
            <person name="Venisse J.S."/>
            <person name="Kohler A."/>
            <person name="de Oliveira R.R."/>
            <person name="Labutti K."/>
            <person name="Lipzen A."/>
            <person name="Lail K."/>
            <person name="Bauer D."/>
            <person name="Ohm R.A."/>
            <person name="Barry K.W."/>
            <person name="Spatafora J."/>
            <person name="Grigoriev I.V."/>
            <person name="Martin F.M."/>
            <person name="Pujade-Renaud V."/>
        </authorList>
    </citation>
    <scope>NUCLEOTIDE SEQUENCE [LARGE SCALE GENOMIC DNA]</scope>
    <source>
        <strain evidence="7 8">Philippines</strain>
    </source>
</reference>
<dbReference type="GO" id="GO:0005634">
    <property type="term" value="C:nucleus"/>
    <property type="evidence" value="ECO:0007669"/>
    <property type="project" value="UniProtKB-SubCell"/>
</dbReference>
<dbReference type="InterPro" id="IPR012485">
    <property type="entry name" value="CENP-I"/>
</dbReference>
<accession>A0A2T2NRT9</accession>
<evidence type="ECO:0000256" key="3">
    <source>
        <dbReference type="ARBA" id="ARBA00005470"/>
    </source>
</evidence>